<accession>A0A8J5WC55</accession>
<protein>
    <recommendedName>
        <fullName evidence="1">Reverse transcriptase zinc-binding domain-containing protein</fullName>
    </recommendedName>
</protein>
<comment type="caution">
    <text evidence="2">The sequence shown here is derived from an EMBL/GenBank/DDBJ whole genome shotgun (WGS) entry which is preliminary data.</text>
</comment>
<organism evidence="2 3">
    <name type="scientific">Zizania palustris</name>
    <name type="common">Northern wild rice</name>
    <dbReference type="NCBI Taxonomy" id="103762"/>
    <lineage>
        <taxon>Eukaryota</taxon>
        <taxon>Viridiplantae</taxon>
        <taxon>Streptophyta</taxon>
        <taxon>Embryophyta</taxon>
        <taxon>Tracheophyta</taxon>
        <taxon>Spermatophyta</taxon>
        <taxon>Magnoliopsida</taxon>
        <taxon>Liliopsida</taxon>
        <taxon>Poales</taxon>
        <taxon>Poaceae</taxon>
        <taxon>BOP clade</taxon>
        <taxon>Oryzoideae</taxon>
        <taxon>Oryzeae</taxon>
        <taxon>Zizaniinae</taxon>
        <taxon>Zizania</taxon>
    </lineage>
</organism>
<reference evidence="2" key="2">
    <citation type="submission" date="2021-02" db="EMBL/GenBank/DDBJ databases">
        <authorList>
            <person name="Kimball J.A."/>
            <person name="Haas M.W."/>
            <person name="Macchietto M."/>
            <person name="Kono T."/>
            <person name="Duquette J."/>
            <person name="Shao M."/>
        </authorList>
    </citation>
    <scope>NUCLEOTIDE SEQUENCE</scope>
    <source>
        <tissue evidence="2">Fresh leaf tissue</tissue>
    </source>
</reference>
<dbReference type="PANTHER" id="PTHR33116:SF87">
    <property type="entry name" value="OS01G0158850 PROTEIN"/>
    <property type="match status" value="1"/>
</dbReference>
<dbReference type="OrthoDB" id="689430at2759"/>
<dbReference type="Pfam" id="PF13966">
    <property type="entry name" value="zf-RVT"/>
    <property type="match status" value="1"/>
</dbReference>
<dbReference type="PANTHER" id="PTHR33116">
    <property type="entry name" value="REVERSE TRANSCRIPTASE ZINC-BINDING DOMAIN-CONTAINING PROTEIN-RELATED-RELATED"/>
    <property type="match status" value="1"/>
</dbReference>
<name>A0A8J5WC55_ZIZPA</name>
<gene>
    <name evidence="2" type="ORF">GUJ93_ZPchr0010g7976</name>
</gene>
<evidence type="ECO:0000313" key="3">
    <source>
        <dbReference type="Proteomes" id="UP000729402"/>
    </source>
</evidence>
<dbReference type="InterPro" id="IPR026960">
    <property type="entry name" value="RVT-Znf"/>
</dbReference>
<dbReference type="Proteomes" id="UP000729402">
    <property type="component" value="Unassembled WGS sequence"/>
</dbReference>
<evidence type="ECO:0000259" key="1">
    <source>
        <dbReference type="Pfam" id="PF13966"/>
    </source>
</evidence>
<proteinExistence type="predicted"/>
<keyword evidence="3" id="KW-1185">Reference proteome</keyword>
<dbReference type="AlphaFoldDB" id="A0A8J5WC55"/>
<feature type="domain" description="Reverse transcriptase zinc-binding" evidence="1">
    <location>
        <begin position="313"/>
        <end position="396"/>
    </location>
</feature>
<evidence type="ECO:0000313" key="2">
    <source>
        <dbReference type="EMBL" id="KAG8086542.1"/>
    </source>
</evidence>
<reference evidence="2" key="1">
    <citation type="journal article" date="2021" name="bioRxiv">
        <title>Whole Genome Assembly and Annotation of Northern Wild Rice, Zizania palustris L., Supports a Whole Genome Duplication in the Zizania Genus.</title>
        <authorList>
            <person name="Haas M."/>
            <person name="Kono T."/>
            <person name="Macchietto M."/>
            <person name="Millas R."/>
            <person name="McGilp L."/>
            <person name="Shao M."/>
            <person name="Duquette J."/>
            <person name="Hirsch C.N."/>
            <person name="Kimball J."/>
        </authorList>
    </citation>
    <scope>NUCLEOTIDE SEQUENCE</scope>
    <source>
        <tissue evidence="2">Fresh leaf tissue</tissue>
    </source>
</reference>
<dbReference type="EMBL" id="JAAALK010000082">
    <property type="protein sequence ID" value="KAG8086542.1"/>
    <property type="molecule type" value="Genomic_DNA"/>
</dbReference>
<sequence length="515" mass="60011">MLLWIKMSGLKINFHKSEVYCVGMNDRRKADICQILTCNMGDLPMKYLGLPINKTRITRKDWNSCENKMENRLGCWKGKLIDIGGRLLLLNSCLSSIPFYMLSFYPLPKGVRKRLDYFRARLLWQEDAGSRKYHLEKWPVICTPKNMGGMGVLDLECMNIALLGKWLWKLETEDGIWQRMLKEKYGHKRVLVQIKSKVGDSQFWKALMRIKAIFLSFCVKKVGSGDRTLFWEDKWLGCFTLAEKFSQLYNVVLSKFVTVAAVFNSNWSVLKFRRDLIGDKLRAWRALKKLCVRTTLTDVDDSVVWSLSKKGVFSVKSFYNALKIRQMSLEKNVIWDLKVPLKVKVFLWLASRNKILTKDNLLKKGWKGGSKQCFFCGSDETVQHLFLECVVAKFIWRVISMCFNIGPFVTLEHMWHDWFGRLRRDSRHVVGVGLAAVIWSIWRCRNDICFRHIFPNDPLSLINVICYWISSWAILQKSVAKEKSLAVGVRLLEHLTSEIFSREHGWRLSSARLCG</sequence>